<keyword evidence="1" id="KW-0812">Transmembrane</keyword>
<keyword evidence="1" id="KW-1133">Transmembrane helix</keyword>
<protein>
    <submittedName>
        <fullName evidence="2">Uncharacterized protein</fullName>
    </submittedName>
</protein>
<proteinExistence type="predicted"/>
<dbReference type="EMBL" id="CEKZ01000003">
    <property type="protein sequence ID" value="CEQ04016.1"/>
    <property type="molecule type" value="Genomic_DNA"/>
</dbReference>
<dbReference type="Proteomes" id="UP000049127">
    <property type="component" value="Unassembled WGS sequence"/>
</dbReference>
<sequence>MKDNYYKSKYLNYQFISGMASFLGIIFLLINLFGGSNYFGALGFLIIGCNNLYVVIHNTKNNRKKKSDYLYLLISIMGFILCLNNIA</sequence>
<keyword evidence="1" id="KW-0472">Membrane</keyword>
<feature type="transmembrane region" description="Helical" evidence="1">
    <location>
        <begin position="12"/>
        <end position="32"/>
    </location>
</feature>
<evidence type="ECO:0000313" key="3">
    <source>
        <dbReference type="Proteomes" id="UP000049127"/>
    </source>
</evidence>
<dbReference type="AlphaFoldDB" id="A0A0C7QKD7"/>
<evidence type="ECO:0000256" key="1">
    <source>
        <dbReference type="SAM" id="Phobius"/>
    </source>
</evidence>
<feature type="transmembrane region" description="Helical" evidence="1">
    <location>
        <begin position="38"/>
        <end position="56"/>
    </location>
</feature>
<organism evidence="2 3">
    <name type="scientific">Paraclostridium sordellii</name>
    <name type="common">Clostridium sordellii</name>
    <dbReference type="NCBI Taxonomy" id="1505"/>
    <lineage>
        <taxon>Bacteria</taxon>
        <taxon>Bacillati</taxon>
        <taxon>Bacillota</taxon>
        <taxon>Clostridia</taxon>
        <taxon>Peptostreptococcales</taxon>
        <taxon>Peptostreptococcaceae</taxon>
        <taxon>Paraclostridium</taxon>
    </lineage>
</organism>
<feature type="transmembrane region" description="Helical" evidence="1">
    <location>
        <begin position="68"/>
        <end position="86"/>
    </location>
</feature>
<reference evidence="2 3" key="1">
    <citation type="submission" date="2015-01" db="EMBL/GenBank/DDBJ databases">
        <authorList>
            <person name="Aslett A.Martin."/>
            <person name="De Silva Nishadi"/>
        </authorList>
    </citation>
    <scope>NUCLEOTIDE SEQUENCE [LARGE SCALE GENOMIC DNA]</scope>
    <source>
        <strain evidence="2 3">R28058</strain>
    </source>
</reference>
<accession>A0A0C7QKD7</accession>
<name>A0A0C7QKD7_PARSO</name>
<evidence type="ECO:0000313" key="2">
    <source>
        <dbReference type="EMBL" id="CEQ04016.1"/>
    </source>
</evidence>
<gene>
    <name evidence="2" type="ORF">R28058_17491</name>
</gene>
<dbReference type="RefSeq" id="WP_055342102.1">
    <property type="nucleotide sequence ID" value="NZ_CDNI01000003.1"/>
</dbReference>